<protein>
    <recommendedName>
        <fullName evidence="3">Carboxylesterase type B domain-containing protein</fullName>
    </recommendedName>
</protein>
<evidence type="ECO:0000256" key="2">
    <source>
        <dbReference type="SAM" id="SignalP"/>
    </source>
</evidence>
<accession>A0A9P0EIV9</accession>
<feature type="signal peptide" evidence="2">
    <location>
        <begin position="1"/>
        <end position="16"/>
    </location>
</feature>
<dbReference type="Proteomes" id="UP001152798">
    <property type="component" value="Chromosome 3"/>
</dbReference>
<keyword evidence="2" id="KW-0732">Signal</keyword>
<name>A0A9P0EIV9_NEZVI</name>
<keyword evidence="1" id="KW-0325">Glycoprotein</keyword>
<dbReference type="InterPro" id="IPR050309">
    <property type="entry name" value="Type-B_Carboxylest/Lipase"/>
</dbReference>
<evidence type="ECO:0000313" key="4">
    <source>
        <dbReference type="EMBL" id="CAH1395301.1"/>
    </source>
</evidence>
<proteinExistence type="predicted"/>
<dbReference type="Gene3D" id="3.40.50.1820">
    <property type="entry name" value="alpha/beta hydrolase"/>
    <property type="match status" value="1"/>
</dbReference>
<feature type="chain" id="PRO_5040208763" description="Carboxylesterase type B domain-containing protein" evidence="2">
    <location>
        <begin position="17"/>
        <end position="544"/>
    </location>
</feature>
<dbReference type="SUPFAM" id="SSF53474">
    <property type="entry name" value="alpha/beta-Hydrolases"/>
    <property type="match status" value="1"/>
</dbReference>
<keyword evidence="5" id="KW-1185">Reference proteome</keyword>
<dbReference type="PROSITE" id="PS00941">
    <property type="entry name" value="CARBOXYLESTERASE_B_2"/>
    <property type="match status" value="1"/>
</dbReference>
<reference evidence="4" key="1">
    <citation type="submission" date="2022-01" db="EMBL/GenBank/DDBJ databases">
        <authorList>
            <person name="King R."/>
        </authorList>
    </citation>
    <scope>NUCLEOTIDE SEQUENCE</scope>
</reference>
<organism evidence="4 5">
    <name type="scientific">Nezara viridula</name>
    <name type="common">Southern green stink bug</name>
    <name type="synonym">Cimex viridulus</name>
    <dbReference type="NCBI Taxonomy" id="85310"/>
    <lineage>
        <taxon>Eukaryota</taxon>
        <taxon>Metazoa</taxon>
        <taxon>Ecdysozoa</taxon>
        <taxon>Arthropoda</taxon>
        <taxon>Hexapoda</taxon>
        <taxon>Insecta</taxon>
        <taxon>Pterygota</taxon>
        <taxon>Neoptera</taxon>
        <taxon>Paraneoptera</taxon>
        <taxon>Hemiptera</taxon>
        <taxon>Heteroptera</taxon>
        <taxon>Panheteroptera</taxon>
        <taxon>Pentatomomorpha</taxon>
        <taxon>Pentatomoidea</taxon>
        <taxon>Pentatomidae</taxon>
        <taxon>Pentatominae</taxon>
        <taxon>Nezara</taxon>
    </lineage>
</organism>
<dbReference type="AlphaFoldDB" id="A0A9P0EIV9"/>
<feature type="domain" description="Carboxylesterase type B" evidence="3">
    <location>
        <begin position="18"/>
        <end position="526"/>
    </location>
</feature>
<dbReference type="Pfam" id="PF00135">
    <property type="entry name" value="COesterase"/>
    <property type="match status" value="1"/>
</dbReference>
<dbReference type="InterPro" id="IPR019819">
    <property type="entry name" value="Carboxylesterase_B_CS"/>
</dbReference>
<dbReference type="InterPro" id="IPR029058">
    <property type="entry name" value="AB_hydrolase_fold"/>
</dbReference>
<evidence type="ECO:0000256" key="1">
    <source>
        <dbReference type="ARBA" id="ARBA00023180"/>
    </source>
</evidence>
<dbReference type="PANTHER" id="PTHR11559">
    <property type="entry name" value="CARBOXYLESTERASE"/>
    <property type="match status" value="1"/>
</dbReference>
<evidence type="ECO:0000313" key="5">
    <source>
        <dbReference type="Proteomes" id="UP001152798"/>
    </source>
</evidence>
<evidence type="ECO:0000259" key="3">
    <source>
        <dbReference type="Pfam" id="PF00135"/>
    </source>
</evidence>
<dbReference type="OrthoDB" id="19653at2759"/>
<dbReference type="InterPro" id="IPR002018">
    <property type="entry name" value="CarbesteraseB"/>
</dbReference>
<sequence>MKWVSLVLLIAASCSAIELKTRKGSLQGTEESSRNGRKYYAFRGVPYAQPPVGKLRLRNPQPHNGWKGILDATEVAPLCIQKYIFVPELRNTTLGQEDCLFLNIYTPSVDPNKHLPVLVYIHGGGFRCGVPGPKESPTFFMDEDVILVTVHYRLGTLGFLSTEDRLIPGNFGLKDQAMALKWLSENINDYGGDPDSVIVFGESAGGASTHYLITSPLSRDLVKGAISQSGVVDGVWALSYPGRAKELAEGVAKIVGCSSSPLLECFQSVEAEKLIAAELDFLEWDFDPAVIFQPVVEEENEGAFMTEDPRKIKVSHPWITGFSNGEGLLKTAALVNQDESVVDDFVKNIDKLLPKIMFINPNSPGKGQFVTMVKERYFRNLSERKQVVGQLESFYKDLFFVYPMVQALQRHIGPKYAYLLSHRAENSLADRMGGVKLNSPMASHADELLSLFDWSTIFPESKGRLEDKKVSELLVKIWVNFGKSRNPNLEGVPVKWNLYSRDNLLHIQTEETKMENIPFDEVVEFWSKAFAVLESVHGTVKEEL</sequence>
<gene>
    <name evidence="4" type="ORF">NEZAVI_LOCUS5601</name>
</gene>
<dbReference type="EMBL" id="OV725079">
    <property type="protein sequence ID" value="CAH1395301.1"/>
    <property type="molecule type" value="Genomic_DNA"/>
</dbReference>